<reference evidence="2 3" key="1">
    <citation type="submission" date="2019-05" db="EMBL/GenBank/DDBJ databases">
        <title>Draft genome sequence of Nonomuraea turkmeniaca DSM 43926.</title>
        <authorList>
            <person name="Saricaoglu S."/>
            <person name="Isik K."/>
        </authorList>
    </citation>
    <scope>NUCLEOTIDE SEQUENCE [LARGE SCALE GENOMIC DNA]</scope>
    <source>
        <strain evidence="2 3">DSM 43926</strain>
    </source>
</reference>
<evidence type="ECO:0000313" key="3">
    <source>
        <dbReference type="Proteomes" id="UP000309128"/>
    </source>
</evidence>
<comment type="caution">
    <text evidence="2">The sequence shown here is derived from an EMBL/GenBank/DDBJ whole genome shotgun (WGS) entry which is preliminary data.</text>
</comment>
<evidence type="ECO:0000313" key="2">
    <source>
        <dbReference type="EMBL" id="TMR22558.1"/>
    </source>
</evidence>
<proteinExistence type="predicted"/>
<dbReference type="Proteomes" id="UP000309128">
    <property type="component" value="Unassembled WGS sequence"/>
</dbReference>
<name>A0A5S4FPF0_9ACTN</name>
<feature type="signal peptide" evidence="1">
    <location>
        <begin position="1"/>
        <end position="27"/>
    </location>
</feature>
<protein>
    <submittedName>
        <fullName evidence="2">Uncharacterized protein</fullName>
    </submittedName>
</protein>
<dbReference type="OrthoDB" id="3538714at2"/>
<dbReference type="AlphaFoldDB" id="A0A5S4FPF0"/>
<organism evidence="2 3">
    <name type="scientific">Nonomuraea turkmeniaca</name>
    <dbReference type="NCBI Taxonomy" id="103838"/>
    <lineage>
        <taxon>Bacteria</taxon>
        <taxon>Bacillati</taxon>
        <taxon>Actinomycetota</taxon>
        <taxon>Actinomycetes</taxon>
        <taxon>Streptosporangiales</taxon>
        <taxon>Streptosporangiaceae</taxon>
        <taxon>Nonomuraea</taxon>
    </lineage>
</organism>
<keyword evidence="3" id="KW-1185">Reference proteome</keyword>
<sequence length="128" mass="13332">MLRGIFAGGLALAATGLVMTVGPAAHADLTAPYARAGAIVDANGKLGSGKNVLRSWRAGVGRYCVEVASKVDTSEALIQITPRQALRLPHIVYRSKSATCHHDNTISINVYNTSTGRLADGGFDLAIA</sequence>
<keyword evidence="1" id="KW-0732">Signal</keyword>
<accession>A0A5S4FPF0</accession>
<dbReference type="RefSeq" id="WP_138666063.1">
    <property type="nucleotide sequence ID" value="NZ_VCKY01000028.1"/>
</dbReference>
<evidence type="ECO:0000256" key="1">
    <source>
        <dbReference type="SAM" id="SignalP"/>
    </source>
</evidence>
<gene>
    <name evidence="2" type="ORF">ETD86_11240</name>
</gene>
<feature type="chain" id="PRO_5024456740" evidence="1">
    <location>
        <begin position="28"/>
        <end position="128"/>
    </location>
</feature>
<dbReference type="EMBL" id="VCKY01000028">
    <property type="protein sequence ID" value="TMR22558.1"/>
    <property type="molecule type" value="Genomic_DNA"/>
</dbReference>